<dbReference type="PROSITE" id="PS51352">
    <property type="entry name" value="THIOREDOXIN_2"/>
    <property type="match status" value="1"/>
</dbReference>
<keyword evidence="9" id="KW-1185">Reference proteome</keyword>
<dbReference type="InterPro" id="IPR036929">
    <property type="entry name" value="DsbDN_sf"/>
</dbReference>
<evidence type="ECO:0000256" key="4">
    <source>
        <dbReference type="ARBA" id="ARBA00022748"/>
    </source>
</evidence>
<dbReference type="InterPro" id="IPR028250">
    <property type="entry name" value="DsbDN"/>
</dbReference>
<evidence type="ECO:0000256" key="1">
    <source>
        <dbReference type="ARBA" id="ARBA00004651"/>
    </source>
</evidence>
<dbReference type="Proteomes" id="UP000254920">
    <property type="component" value="Unassembled WGS sequence"/>
</dbReference>
<dbReference type="Gene3D" id="2.60.40.1250">
    <property type="entry name" value="Thiol:disulfide interchange protein DsbD, N-terminal domain"/>
    <property type="match status" value="1"/>
</dbReference>
<gene>
    <name evidence="8" type="primary">dsbD</name>
    <name evidence="8" type="ORF">NCTC12475_00496</name>
</gene>
<organism evidence="8 9">
    <name type="scientific">Campylobacter sputorum subsp. sputorum</name>
    <dbReference type="NCBI Taxonomy" id="32024"/>
    <lineage>
        <taxon>Bacteria</taxon>
        <taxon>Pseudomonadati</taxon>
        <taxon>Campylobacterota</taxon>
        <taxon>Epsilonproteobacteria</taxon>
        <taxon>Campylobacterales</taxon>
        <taxon>Campylobacteraceae</taxon>
        <taxon>Campylobacter</taxon>
    </lineage>
</organism>
<dbReference type="STRING" id="32024.GCA_000788295_00621"/>
<dbReference type="GO" id="GO:0017004">
    <property type="term" value="P:cytochrome complex assembly"/>
    <property type="evidence" value="ECO:0007669"/>
    <property type="project" value="UniProtKB-KW"/>
</dbReference>
<dbReference type="SUPFAM" id="SSF74863">
    <property type="entry name" value="Thiol:disulfide interchange protein DsbD, N-terminal domain (DsbD-alpha)"/>
    <property type="match status" value="1"/>
</dbReference>
<sequence length="581" mass="65462">MFNKIIFFLFFSCSFLFANINNVFDIQAKMLDNIALNLEFNIDKKAYLYSDKIKIKLLSQDKDITEFLNFPQSKQYKNYQIYSGKFDVLIPLGLINNLDEFSLRVDYLGCAYDGFCYEPLAKKIDVKKNANIYEISTSQIDLKQFSTPKDIKTDKSGNSSNHQNIAGNLSKNSVFVSLITFFGYGLLLALTPCILPMIPILSSIIVSKGDVGKKHSFIISLVYVFSMSIAYTIAGVLASLFGMGIQGILQIPFVIISFSLIFVFFALSMFGVFKFQMPLFIQNFINSKTENKTGFFGVVIMGFLSALIVGPCIAAPLAGALLFIAQSGNILLGGLALFVMSFAMGIPLLLIGLGGKRFLPKPGIWMEEINKLFGFIMLIMAAWMLSRIINQNMTMLIYGVIGIFFTIFMGGFDRAKSTFMKFKKSICIFVFIYSTLLITGFASGATDVSKPLQNIISQKNNNTMDNKEISFKYAKNLKELKDIIHSSKKPVMIDFWATWCVNCKELENVFQDDEVKKKLFEFELVKIDVTNSNNDNKEMMKEFAVYGPPALIFFKDGVELKNKQIVGFITAKDFLQHIKEI</sequence>
<proteinExistence type="predicted"/>
<dbReference type="GeneID" id="93090936"/>
<dbReference type="InterPro" id="IPR003834">
    <property type="entry name" value="Cyt_c_assmbl_TM_dom"/>
</dbReference>
<dbReference type="InterPro" id="IPR035671">
    <property type="entry name" value="DsbD_gamma"/>
</dbReference>
<dbReference type="SUPFAM" id="SSF52833">
    <property type="entry name" value="Thioredoxin-like"/>
    <property type="match status" value="1"/>
</dbReference>
<keyword evidence="6" id="KW-0472">Membrane</keyword>
<keyword evidence="2" id="KW-1003">Cell membrane</keyword>
<evidence type="ECO:0000313" key="8">
    <source>
        <dbReference type="EMBL" id="SUX10309.1"/>
    </source>
</evidence>
<accession>A0A381DHZ2</accession>
<dbReference type="InterPro" id="IPR013766">
    <property type="entry name" value="Thioredoxin_domain"/>
</dbReference>
<dbReference type="CDD" id="cd02953">
    <property type="entry name" value="DsbDgamma"/>
    <property type="match status" value="1"/>
</dbReference>
<dbReference type="PANTHER" id="PTHR32234:SF0">
    <property type="entry name" value="THIOL:DISULFIDE INTERCHANGE PROTEIN DSBD"/>
    <property type="match status" value="1"/>
</dbReference>
<protein>
    <submittedName>
        <fullName evidence="8">Thiol:disulfide interchange protein DsbD</fullName>
        <ecNumber evidence="8">1.8.1.8</ecNumber>
    </submittedName>
</protein>
<dbReference type="Gene3D" id="3.40.30.10">
    <property type="entry name" value="Glutaredoxin"/>
    <property type="match status" value="1"/>
</dbReference>
<dbReference type="EMBL" id="UFVD01000001">
    <property type="protein sequence ID" value="SUX10309.1"/>
    <property type="molecule type" value="Genomic_DNA"/>
</dbReference>
<name>A0A381DHZ2_9BACT</name>
<dbReference type="InterPro" id="IPR036249">
    <property type="entry name" value="Thioredoxin-like_sf"/>
</dbReference>
<evidence type="ECO:0000259" key="7">
    <source>
        <dbReference type="PROSITE" id="PS51352"/>
    </source>
</evidence>
<evidence type="ECO:0000256" key="6">
    <source>
        <dbReference type="ARBA" id="ARBA00023136"/>
    </source>
</evidence>
<dbReference type="PANTHER" id="PTHR32234">
    <property type="entry name" value="THIOL:DISULFIDE INTERCHANGE PROTEIN DSBD"/>
    <property type="match status" value="1"/>
</dbReference>
<dbReference type="Pfam" id="PF11412">
    <property type="entry name" value="DsbD_N"/>
    <property type="match status" value="1"/>
</dbReference>
<dbReference type="NCBIfam" id="NF001419">
    <property type="entry name" value="PRK00293.1"/>
    <property type="match status" value="1"/>
</dbReference>
<evidence type="ECO:0000313" key="9">
    <source>
        <dbReference type="Proteomes" id="UP000254920"/>
    </source>
</evidence>
<dbReference type="Pfam" id="PF00085">
    <property type="entry name" value="Thioredoxin"/>
    <property type="match status" value="1"/>
</dbReference>
<dbReference type="AlphaFoldDB" id="A0A381DHZ2"/>
<keyword evidence="8" id="KW-0560">Oxidoreductase</keyword>
<dbReference type="GO" id="GO:0045454">
    <property type="term" value="P:cell redox homeostasis"/>
    <property type="evidence" value="ECO:0007669"/>
    <property type="project" value="TreeGrafter"/>
</dbReference>
<feature type="domain" description="Thioredoxin" evidence="7">
    <location>
        <begin position="449"/>
        <end position="581"/>
    </location>
</feature>
<keyword evidence="4" id="KW-0201">Cytochrome c-type biogenesis</keyword>
<dbReference type="Pfam" id="PF02683">
    <property type="entry name" value="DsbD_TM"/>
    <property type="match status" value="1"/>
</dbReference>
<evidence type="ECO:0000256" key="3">
    <source>
        <dbReference type="ARBA" id="ARBA00022692"/>
    </source>
</evidence>
<evidence type="ECO:0000256" key="2">
    <source>
        <dbReference type="ARBA" id="ARBA00022475"/>
    </source>
</evidence>
<keyword evidence="3" id="KW-0812">Transmembrane</keyword>
<dbReference type="EC" id="1.8.1.8" evidence="8"/>
<dbReference type="GO" id="GO:0005886">
    <property type="term" value="C:plasma membrane"/>
    <property type="evidence" value="ECO:0007669"/>
    <property type="project" value="UniProtKB-SubCell"/>
</dbReference>
<comment type="subcellular location">
    <subcellularLocation>
        <location evidence="1">Cell membrane</location>
        <topology evidence="1">Multi-pass membrane protein</topology>
    </subcellularLocation>
</comment>
<dbReference type="GO" id="GO:0047134">
    <property type="term" value="F:protein-disulfide reductase [NAD(P)H] activity"/>
    <property type="evidence" value="ECO:0007669"/>
    <property type="project" value="UniProtKB-EC"/>
</dbReference>
<dbReference type="OrthoDB" id="9811036at2"/>
<reference evidence="8 9" key="1">
    <citation type="submission" date="2018-06" db="EMBL/GenBank/DDBJ databases">
        <authorList>
            <consortium name="Pathogen Informatics"/>
            <person name="Doyle S."/>
        </authorList>
    </citation>
    <scope>NUCLEOTIDE SEQUENCE [LARGE SCALE GENOMIC DNA]</scope>
    <source>
        <strain evidence="8 9">NCTC12475</strain>
    </source>
</reference>
<keyword evidence="5" id="KW-1133">Transmembrane helix</keyword>
<dbReference type="RefSeq" id="WP_089182735.1">
    <property type="nucleotide sequence ID" value="NZ_CP043427.1"/>
</dbReference>
<evidence type="ECO:0000256" key="5">
    <source>
        <dbReference type="ARBA" id="ARBA00022989"/>
    </source>
</evidence>